<dbReference type="Gene3D" id="3.10.105.10">
    <property type="entry name" value="Dipeptide-binding Protein, Domain 3"/>
    <property type="match status" value="1"/>
</dbReference>
<evidence type="ECO:0000259" key="1">
    <source>
        <dbReference type="Pfam" id="PF00496"/>
    </source>
</evidence>
<dbReference type="PANTHER" id="PTHR30290:SF65">
    <property type="entry name" value="MONOACYL PHOSPHATIDYLINOSITOL TETRAMANNOSIDE-BINDING PROTEIN LPQW-RELATED"/>
    <property type="match status" value="1"/>
</dbReference>
<feature type="domain" description="Solute-binding protein family 5" evidence="1">
    <location>
        <begin position="92"/>
        <end position="424"/>
    </location>
</feature>
<sequence>MPLVAVLVLAACTPEPRLVETPVTSPVPERVDTGELVVAVSGVAGGYNPHHISDQSVVTTALANLVLPSVFRTGPDGVPRLDRTVMSSADVTSYDPYTVTYQIRSDASWSDNAPVAAEDFVYLAEQVASSPGALDAAGYRLIEDINAADSGKTVEVVFAEPYPGWRSLFANLLPAHLLKDAPGGWDGALQDNFPAAAGPYAVKALDTDRGEVVLERNDRYWEDPPTLDRIVLRRTDQPGVVDALDAGHAQVALARLDAVGVNSVGKLTPPVATHTVARPTVSTIAIRPDRPQLTEREVRQAIVALLDREQLVTVGTGDGPAAELLANSHVLAPSQPGYRPTAPAEAGHAPQRAGQLLRGAGYTKTPAGWTRGGEPLDLVIGAPEEREPAKRIAEETQRQLVAAGITAEVVTLPADELYAQLHAGADADAEQNGGEPVDLAVIGQPVGADPATSLASNFGCVPGEDGQPPAPANPLGFCDAGLQPTIDAALTGALSVTDALAAVEPALWRAAVSVPLFQQAETLAIRGDVSGVTPGPPLAGPFAGAAEWRRTEG</sequence>
<gene>
    <name evidence="2" type="ORF">JT362_30630</name>
</gene>
<keyword evidence="3" id="KW-1185">Reference proteome</keyword>
<dbReference type="Gene3D" id="3.40.190.10">
    <property type="entry name" value="Periplasmic binding protein-like II"/>
    <property type="match status" value="1"/>
</dbReference>
<dbReference type="Gene3D" id="3.90.76.10">
    <property type="entry name" value="Dipeptide-binding Protein, Domain 1"/>
    <property type="match status" value="1"/>
</dbReference>
<dbReference type="CDD" id="cd08501">
    <property type="entry name" value="PBP2_Lpqw"/>
    <property type="match status" value="1"/>
</dbReference>
<evidence type="ECO:0000313" key="2">
    <source>
        <dbReference type="EMBL" id="MCT2587489.1"/>
    </source>
</evidence>
<dbReference type="InterPro" id="IPR039424">
    <property type="entry name" value="SBP_5"/>
</dbReference>
<reference evidence="2 3" key="1">
    <citation type="submission" date="2021-02" db="EMBL/GenBank/DDBJ databases">
        <title>Actinophytocola xerophila sp. nov., isolated from soil of cotton cropping field.</title>
        <authorList>
            <person name="Huang R."/>
            <person name="Chen X."/>
            <person name="Ge X."/>
            <person name="Liu W."/>
        </authorList>
    </citation>
    <scope>NUCLEOTIDE SEQUENCE [LARGE SCALE GENOMIC DNA]</scope>
    <source>
        <strain evidence="2 3">S1-96</strain>
    </source>
</reference>
<name>A0ABT2JHY3_9PSEU</name>
<accession>A0ABT2JHY3</accession>
<organism evidence="2 3">
    <name type="scientific">Actinophytocola gossypii</name>
    <dbReference type="NCBI Taxonomy" id="2812003"/>
    <lineage>
        <taxon>Bacteria</taxon>
        <taxon>Bacillati</taxon>
        <taxon>Actinomycetota</taxon>
        <taxon>Actinomycetes</taxon>
        <taxon>Pseudonocardiales</taxon>
        <taxon>Pseudonocardiaceae</taxon>
    </lineage>
</organism>
<dbReference type="PANTHER" id="PTHR30290">
    <property type="entry name" value="PERIPLASMIC BINDING COMPONENT OF ABC TRANSPORTER"/>
    <property type="match status" value="1"/>
</dbReference>
<protein>
    <submittedName>
        <fullName evidence="2">ABC transporter family substrate-binding protein</fullName>
    </submittedName>
</protein>
<dbReference type="EMBL" id="JAFFZE010000025">
    <property type="protein sequence ID" value="MCT2587489.1"/>
    <property type="molecule type" value="Genomic_DNA"/>
</dbReference>
<comment type="caution">
    <text evidence="2">The sequence shown here is derived from an EMBL/GenBank/DDBJ whole genome shotgun (WGS) entry which is preliminary data.</text>
</comment>
<dbReference type="InterPro" id="IPR000914">
    <property type="entry name" value="SBP_5_dom"/>
</dbReference>
<dbReference type="Pfam" id="PF00496">
    <property type="entry name" value="SBP_bac_5"/>
    <property type="match status" value="1"/>
</dbReference>
<evidence type="ECO:0000313" key="3">
    <source>
        <dbReference type="Proteomes" id="UP001156441"/>
    </source>
</evidence>
<dbReference type="Proteomes" id="UP001156441">
    <property type="component" value="Unassembled WGS sequence"/>
</dbReference>
<proteinExistence type="predicted"/>
<dbReference type="SUPFAM" id="SSF53850">
    <property type="entry name" value="Periplasmic binding protein-like II"/>
    <property type="match status" value="1"/>
</dbReference>